<evidence type="ECO:0000259" key="13">
    <source>
        <dbReference type="Pfam" id="PF11566"/>
    </source>
</evidence>
<sequence length="382" mass="40616">MTTEPLSPESVLQAVAQALPTHEKDDTTSDLSSSLDAISILTHACMVNLGFRLLGFHEDQKNESECAKVAPRLSSKWNQSLSHHSFVYAHTQSSMQFVIHIDRLGSKIEVRGLAINDERIARFEITARDYISSAALPVRIKMTEDGDEDRSDLAAKLQEVYINHARLKDFVSLLKVSIIQRLVPGLQKEGYTEDPDAASSSARLGPPPARPQDPPHLPPPAQPNPYPAPDPLAAPPPRPIPAGDFPPPGFEDEYEVNRPPRGPLRMPGGGFGNIGQDDLYPPGLGPHDPLRPNFIPQPGVGPMGLPRPQGGGGMHPTFDDPLFMGPRGGEGDGSFDGQVPPGARYDPLGPGGQPRFGGGRPGGRGGGGFGGGGFGGFGGDII</sequence>
<comment type="similarity">
    <text evidence="3">Belongs to the proteasome inhibitor PI31 family.</text>
</comment>
<organism evidence="14 15">
    <name type="scientific">Podospora australis</name>
    <dbReference type="NCBI Taxonomy" id="1536484"/>
    <lineage>
        <taxon>Eukaryota</taxon>
        <taxon>Fungi</taxon>
        <taxon>Dikarya</taxon>
        <taxon>Ascomycota</taxon>
        <taxon>Pezizomycotina</taxon>
        <taxon>Sordariomycetes</taxon>
        <taxon>Sordariomycetidae</taxon>
        <taxon>Sordariales</taxon>
        <taxon>Podosporaceae</taxon>
        <taxon>Podospora</taxon>
    </lineage>
</organism>
<gene>
    <name evidence="14" type="ORF">QBC35DRAFT_509704</name>
</gene>
<evidence type="ECO:0000313" key="14">
    <source>
        <dbReference type="EMBL" id="KAK4182593.1"/>
    </source>
</evidence>
<reference evidence="14" key="2">
    <citation type="submission" date="2023-05" db="EMBL/GenBank/DDBJ databases">
        <authorList>
            <consortium name="Lawrence Berkeley National Laboratory"/>
            <person name="Steindorff A."/>
            <person name="Hensen N."/>
            <person name="Bonometti L."/>
            <person name="Westerberg I."/>
            <person name="Brannstrom I.O."/>
            <person name="Guillou S."/>
            <person name="Cros-Aarteil S."/>
            <person name="Calhoun S."/>
            <person name="Haridas S."/>
            <person name="Kuo A."/>
            <person name="Mondo S."/>
            <person name="Pangilinan J."/>
            <person name="Riley R."/>
            <person name="Labutti K."/>
            <person name="Andreopoulos B."/>
            <person name="Lipzen A."/>
            <person name="Chen C."/>
            <person name="Yanf M."/>
            <person name="Daum C."/>
            <person name="Ng V."/>
            <person name="Clum A."/>
            <person name="Ohm R."/>
            <person name="Martin F."/>
            <person name="Silar P."/>
            <person name="Natvig D."/>
            <person name="Lalanne C."/>
            <person name="Gautier V."/>
            <person name="Ament-Velasquez S.L."/>
            <person name="Kruys A."/>
            <person name="Hutchinson M.I."/>
            <person name="Powell A.J."/>
            <person name="Barry K."/>
            <person name="Miller A.N."/>
            <person name="Grigoriev I.V."/>
            <person name="Debuchy R."/>
            <person name="Gladieux P."/>
            <person name="Thoren M.H."/>
            <person name="Johannesson H."/>
        </authorList>
    </citation>
    <scope>NUCLEOTIDE SEQUENCE</scope>
    <source>
        <strain evidence="14">PSN309</strain>
    </source>
</reference>
<evidence type="ECO:0000256" key="8">
    <source>
        <dbReference type="ARBA" id="ARBA00022942"/>
    </source>
</evidence>
<evidence type="ECO:0000313" key="15">
    <source>
        <dbReference type="Proteomes" id="UP001302126"/>
    </source>
</evidence>
<dbReference type="GO" id="GO:0070628">
    <property type="term" value="F:proteasome binding"/>
    <property type="evidence" value="ECO:0007669"/>
    <property type="project" value="InterPro"/>
</dbReference>
<keyword evidence="4" id="KW-0488">Methylation</keyword>
<dbReference type="InterPro" id="IPR045128">
    <property type="entry name" value="PI31-like"/>
</dbReference>
<evidence type="ECO:0000256" key="3">
    <source>
        <dbReference type="ARBA" id="ARBA00006405"/>
    </source>
</evidence>
<evidence type="ECO:0000256" key="9">
    <source>
        <dbReference type="ARBA" id="ARBA00022990"/>
    </source>
</evidence>
<proteinExistence type="inferred from homology"/>
<name>A0AAN6WJ56_9PEZI</name>
<protein>
    <submittedName>
        <fullName evidence="14">PI31 proteasome regulator N-terminal-domain-containing protein</fullName>
    </submittedName>
</protein>
<dbReference type="InterPro" id="IPR021625">
    <property type="entry name" value="PI31_Prot_N"/>
</dbReference>
<dbReference type="Pfam" id="PF08577">
    <property type="entry name" value="PI31_Prot_C"/>
    <property type="match status" value="1"/>
</dbReference>
<feature type="compositionally biased region" description="Pro residues" evidence="11">
    <location>
        <begin position="205"/>
        <end position="249"/>
    </location>
</feature>
<keyword evidence="6" id="KW-0597">Phosphoprotein</keyword>
<dbReference type="PANTHER" id="PTHR13266">
    <property type="entry name" value="PROTEASOME INHIBITOR"/>
    <property type="match status" value="1"/>
</dbReference>
<evidence type="ECO:0000256" key="4">
    <source>
        <dbReference type="ARBA" id="ARBA00022481"/>
    </source>
</evidence>
<feature type="domain" description="PI31 proteasome regulator N-terminal" evidence="13">
    <location>
        <begin position="27"/>
        <end position="189"/>
    </location>
</feature>
<keyword evidence="7" id="KW-0256">Endoplasmic reticulum</keyword>
<accession>A0AAN6WJ56</accession>
<keyword evidence="8 14" id="KW-0647">Proteasome</keyword>
<dbReference type="Proteomes" id="UP001302126">
    <property type="component" value="Unassembled WGS sequence"/>
</dbReference>
<keyword evidence="9" id="KW-0007">Acetylation</keyword>
<evidence type="ECO:0000256" key="2">
    <source>
        <dbReference type="ARBA" id="ARBA00004496"/>
    </source>
</evidence>
<reference evidence="14" key="1">
    <citation type="journal article" date="2023" name="Mol. Phylogenet. Evol.">
        <title>Genome-scale phylogeny and comparative genomics of the fungal order Sordariales.</title>
        <authorList>
            <person name="Hensen N."/>
            <person name="Bonometti L."/>
            <person name="Westerberg I."/>
            <person name="Brannstrom I.O."/>
            <person name="Guillou S."/>
            <person name="Cros-Aarteil S."/>
            <person name="Calhoun S."/>
            <person name="Haridas S."/>
            <person name="Kuo A."/>
            <person name="Mondo S."/>
            <person name="Pangilinan J."/>
            <person name="Riley R."/>
            <person name="LaButti K."/>
            <person name="Andreopoulos B."/>
            <person name="Lipzen A."/>
            <person name="Chen C."/>
            <person name="Yan M."/>
            <person name="Daum C."/>
            <person name="Ng V."/>
            <person name="Clum A."/>
            <person name="Steindorff A."/>
            <person name="Ohm R.A."/>
            <person name="Martin F."/>
            <person name="Silar P."/>
            <person name="Natvig D.O."/>
            <person name="Lalanne C."/>
            <person name="Gautier V."/>
            <person name="Ament-Velasquez S.L."/>
            <person name="Kruys A."/>
            <person name="Hutchinson M.I."/>
            <person name="Powell A.J."/>
            <person name="Barry K."/>
            <person name="Miller A.N."/>
            <person name="Grigoriev I.V."/>
            <person name="Debuchy R."/>
            <person name="Gladieux P."/>
            <person name="Hiltunen Thoren M."/>
            <person name="Johannesson H."/>
        </authorList>
    </citation>
    <scope>NUCLEOTIDE SEQUENCE</scope>
    <source>
        <strain evidence="14">PSN309</strain>
    </source>
</reference>
<dbReference type="InterPro" id="IPR013886">
    <property type="entry name" value="PI31_Prot_C"/>
</dbReference>
<feature type="domain" description="PI31 proteasome regulator C-terminal" evidence="12">
    <location>
        <begin position="274"/>
        <end position="350"/>
    </location>
</feature>
<dbReference type="FunFam" id="3.40.1000.30:FF:000006">
    <property type="entry name" value="Chromosome 8, whole genome shotgun sequence"/>
    <property type="match status" value="1"/>
</dbReference>
<evidence type="ECO:0000256" key="10">
    <source>
        <dbReference type="ARBA" id="ARBA00024805"/>
    </source>
</evidence>
<dbReference type="EMBL" id="MU864636">
    <property type="protein sequence ID" value="KAK4182593.1"/>
    <property type="molecule type" value="Genomic_DNA"/>
</dbReference>
<comment type="function">
    <text evidence="10">Plays an important role in control of proteasome function. Inhibits the hydrolysis of protein and peptide substrates by the 20S proteasome. Also inhibits the activation of the proteasome by the proteasome regulatory proteins PA700 and PA28.</text>
</comment>
<dbReference type="Pfam" id="PF11566">
    <property type="entry name" value="PI31_Prot_N"/>
    <property type="match status" value="1"/>
</dbReference>
<dbReference type="GO" id="GO:0043161">
    <property type="term" value="P:proteasome-mediated ubiquitin-dependent protein catabolic process"/>
    <property type="evidence" value="ECO:0007669"/>
    <property type="project" value="InterPro"/>
</dbReference>
<dbReference type="GO" id="GO:0000502">
    <property type="term" value="C:proteasome complex"/>
    <property type="evidence" value="ECO:0007669"/>
    <property type="project" value="UniProtKB-KW"/>
</dbReference>
<dbReference type="AlphaFoldDB" id="A0AAN6WJ56"/>
<comment type="subcellular location">
    <subcellularLocation>
        <location evidence="2">Cytoplasm</location>
    </subcellularLocation>
    <subcellularLocation>
        <location evidence="1">Endoplasmic reticulum</location>
    </subcellularLocation>
</comment>
<dbReference type="Gene3D" id="3.40.1000.30">
    <property type="match status" value="1"/>
</dbReference>
<evidence type="ECO:0000256" key="11">
    <source>
        <dbReference type="SAM" id="MobiDB-lite"/>
    </source>
</evidence>
<evidence type="ECO:0000256" key="6">
    <source>
        <dbReference type="ARBA" id="ARBA00022553"/>
    </source>
</evidence>
<keyword evidence="5" id="KW-0963">Cytoplasm</keyword>
<evidence type="ECO:0000259" key="12">
    <source>
        <dbReference type="Pfam" id="PF08577"/>
    </source>
</evidence>
<comment type="caution">
    <text evidence="14">The sequence shown here is derived from an EMBL/GenBank/DDBJ whole genome shotgun (WGS) entry which is preliminary data.</text>
</comment>
<dbReference type="GO" id="GO:0005783">
    <property type="term" value="C:endoplasmic reticulum"/>
    <property type="evidence" value="ECO:0007669"/>
    <property type="project" value="UniProtKB-SubCell"/>
</dbReference>
<feature type="region of interest" description="Disordered" evidence="11">
    <location>
        <begin position="189"/>
        <end position="287"/>
    </location>
</feature>
<evidence type="ECO:0000256" key="1">
    <source>
        <dbReference type="ARBA" id="ARBA00004240"/>
    </source>
</evidence>
<evidence type="ECO:0000256" key="5">
    <source>
        <dbReference type="ARBA" id="ARBA00022490"/>
    </source>
</evidence>
<feature type="compositionally biased region" description="Gly residues" evidence="11">
    <location>
        <begin position="349"/>
        <end position="382"/>
    </location>
</feature>
<evidence type="ECO:0000256" key="7">
    <source>
        <dbReference type="ARBA" id="ARBA00022824"/>
    </source>
</evidence>
<dbReference type="PANTHER" id="PTHR13266:SF1">
    <property type="entry name" value="PROTEASOME INHIBITOR PI31 SUBUNIT"/>
    <property type="match status" value="1"/>
</dbReference>
<keyword evidence="15" id="KW-1185">Reference proteome</keyword>
<dbReference type="GO" id="GO:0004866">
    <property type="term" value="F:endopeptidase inhibitor activity"/>
    <property type="evidence" value="ECO:0007669"/>
    <property type="project" value="InterPro"/>
</dbReference>
<feature type="region of interest" description="Disordered" evidence="11">
    <location>
        <begin position="327"/>
        <end position="382"/>
    </location>
</feature>